<reference evidence="2" key="1">
    <citation type="submission" date="2021-06" db="EMBL/GenBank/DDBJ databases">
        <title>Parelaphostrongylus tenuis whole genome reference sequence.</title>
        <authorList>
            <person name="Garwood T.J."/>
            <person name="Larsen P.A."/>
            <person name="Fountain-Jones N.M."/>
            <person name="Garbe J.R."/>
            <person name="Macchietto M.G."/>
            <person name="Kania S.A."/>
            <person name="Gerhold R.W."/>
            <person name="Richards J.E."/>
            <person name="Wolf T.M."/>
        </authorList>
    </citation>
    <scope>NUCLEOTIDE SEQUENCE</scope>
    <source>
        <strain evidence="2">MNPRO001-30</strain>
        <tissue evidence="2">Meninges</tissue>
    </source>
</reference>
<evidence type="ECO:0000313" key="2">
    <source>
        <dbReference type="EMBL" id="KAJ1359597.1"/>
    </source>
</evidence>
<dbReference type="EMBL" id="JAHQIW010003651">
    <property type="protein sequence ID" value="KAJ1359597.1"/>
    <property type="molecule type" value="Genomic_DNA"/>
</dbReference>
<comment type="caution">
    <text evidence="2">The sequence shown here is derived from an EMBL/GenBank/DDBJ whole genome shotgun (WGS) entry which is preliminary data.</text>
</comment>
<feature type="compositionally biased region" description="Polar residues" evidence="1">
    <location>
        <begin position="17"/>
        <end position="36"/>
    </location>
</feature>
<protein>
    <submittedName>
        <fullName evidence="2">Uncharacterized protein</fullName>
    </submittedName>
</protein>
<sequence>MDDTDKLVVPIPAPRKSGNNNVVVDSAISSPFQSRCQNKDRVTNKKKRPAPPPPRSLRENRRHFRMTCPADQTKDGSLEATEKDFAATLMGDVQTEPVGEIEDHADTVDHTPSPYAATDKKMDINMDQQAKCTEKVLEKQHNVVYGDECDDDMEIIRF</sequence>
<keyword evidence="3" id="KW-1185">Reference proteome</keyword>
<organism evidence="2 3">
    <name type="scientific">Parelaphostrongylus tenuis</name>
    <name type="common">Meningeal worm</name>
    <dbReference type="NCBI Taxonomy" id="148309"/>
    <lineage>
        <taxon>Eukaryota</taxon>
        <taxon>Metazoa</taxon>
        <taxon>Ecdysozoa</taxon>
        <taxon>Nematoda</taxon>
        <taxon>Chromadorea</taxon>
        <taxon>Rhabditida</taxon>
        <taxon>Rhabditina</taxon>
        <taxon>Rhabditomorpha</taxon>
        <taxon>Strongyloidea</taxon>
        <taxon>Metastrongylidae</taxon>
        <taxon>Parelaphostrongylus</taxon>
    </lineage>
</organism>
<feature type="region of interest" description="Disordered" evidence="1">
    <location>
        <begin position="1"/>
        <end position="62"/>
    </location>
</feature>
<dbReference type="Proteomes" id="UP001196413">
    <property type="component" value="Unassembled WGS sequence"/>
</dbReference>
<name>A0AAD5MJC9_PARTN</name>
<gene>
    <name evidence="2" type="ORF">KIN20_018367</name>
</gene>
<proteinExistence type="predicted"/>
<dbReference type="AlphaFoldDB" id="A0AAD5MJC9"/>
<evidence type="ECO:0000313" key="3">
    <source>
        <dbReference type="Proteomes" id="UP001196413"/>
    </source>
</evidence>
<accession>A0AAD5MJC9</accession>
<evidence type="ECO:0000256" key="1">
    <source>
        <dbReference type="SAM" id="MobiDB-lite"/>
    </source>
</evidence>